<dbReference type="Pfam" id="PF16347">
    <property type="entry name" value="SGSH_C"/>
    <property type="match status" value="1"/>
</dbReference>
<accession>A0ABY3AGK5</accession>
<dbReference type="Gene3D" id="3.40.720.10">
    <property type="entry name" value="Alkaline Phosphatase, subunit A"/>
    <property type="match status" value="1"/>
</dbReference>
<comment type="caution">
    <text evidence="4">The sequence shown here is derived from an EMBL/GenBank/DDBJ whole genome shotgun (WGS) entry which is preliminary data.</text>
</comment>
<keyword evidence="2" id="KW-0378">Hydrolase</keyword>
<dbReference type="Proteomes" id="UP000315363">
    <property type="component" value="Unassembled WGS sequence"/>
</dbReference>
<keyword evidence="5" id="KW-1185">Reference proteome</keyword>
<dbReference type="InterPro" id="IPR032506">
    <property type="entry name" value="SGSH_C"/>
</dbReference>
<feature type="domain" description="N-sulphoglucosamine sulphohydrolase C-terminal" evidence="3">
    <location>
        <begin position="28"/>
        <end position="131"/>
    </location>
</feature>
<gene>
    <name evidence="4" type="ORF">GQ41_4258</name>
</gene>
<dbReference type="InterPro" id="IPR050738">
    <property type="entry name" value="Sulfatase"/>
</dbReference>
<dbReference type="EMBL" id="VHIF01000001">
    <property type="protein sequence ID" value="TQO39578.1"/>
    <property type="molecule type" value="Genomic_DNA"/>
</dbReference>
<dbReference type="PANTHER" id="PTHR42693:SF53">
    <property type="entry name" value="ENDO-4-O-SULFATASE"/>
    <property type="match status" value="1"/>
</dbReference>
<dbReference type="SUPFAM" id="SSF53649">
    <property type="entry name" value="Alkaline phosphatase-like"/>
    <property type="match status" value="1"/>
</dbReference>
<proteinExistence type="inferred from homology"/>
<reference evidence="4 5" key="1">
    <citation type="submission" date="2019-06" db="EMBL/GenBank/DDBJ databases">
        <title>A large-scale integrated study on North Sea by COGITO (Coastal Microbe Genomic &amp; Taxonomic Observatory).</title>
        <authorList>
            <person name="Teeling H."/>
        </authorList>
    </citation>
    <scope>NUCLEOTIDE SEQUENCE [LARGE SCALE GENOMIC DNA]</scope>
    <source>
        <strain evidence="4 5">MAR_2009_79</strain>
    </source>
</reference>
<organism evidence="4 5">
    <name type="scientific">Arenibacter algicola</name>
    <dbReference type="NCBI Taxonomy" id="616991"/>
    <lineage>
        <taxon>Bacteria</taxon>
        <taxon>Pseudomonadati</taxon>
        <taxon>Bacteroidota</taxon>
        <taxon>Flavobacteriia</taxon>
        <taxon>Flavobacteriales</taxon>
        <taxon>Flavobacteriaceae</taxon>
        <taxon>Arenibacter</taxon>
    </lineage>
</organism>
<evidence type="ECO:0000313" key="5">
    <source>
        <dbReference type="Proteomes" id="UP000315363"/>
    </source>
</evidence>
<dbReference type="PANTHER" id="PTHR42693">
    <property type="entry name" value="ARYLSULFATASE FAMILY MEMBER"/>
    <property type="match status" value="1"/>
</dbReference>
<evidence type="ECO:0000313" key="4">
    <source>
        <dbReference type="EMBL" id="TQO39578.1"/>
    </source>
</evidence>
<comment type="similarity">
    <text evidence="1">Belongs to the sulfatase family.</text>
</comment>
<dbReference type="InterPro" id="IPR017850">
    <property type="entry name" value="Alkaline_phosphatase_core_sf"/>
</dbReference>
<evidence type="ECO:0000256" key="1">
    <source>
        <dbReference type="ARBA" id="ARBA00008779"/>
    </source>
</evidence>
<dbReference type="Gene3D" id="3.30.1120.10">
    <property type="match status" value="1"/>
</dbReference>
<name>A0ABY3AGK5_9FLAO</name>
<evidence type="ECO:0000256" key="2">
    <source>
        <dbReference type="ARBA" id="ARBA00022801"/>
    </source>
</evidence>
<evidence type="ECO:0000259" key="3">
    <source>
        <dbReference type="Pfam" id="PF16347"/>
    </source>
</evidence>
<protein>
    <recommendedName>
        <fullName evidence="3">N-sulphoglucosamine sulphohydrolase C-terminal domain-containing protein</fullName>
    </recommendedName>
</protein>
<sequence length="199" mass="22333">MQGVFLFPCISIFENIPDQIKNHRYNWMPTLAWWPGTVPRGSISSEIGTTADILPTLAKFAGAEIPEGIDGLDISSLLLANDETPSLHKVLFYETEGIRQGKWKLVNTKKQYELYDLELDIGEQNNIAEEHPDRVKDLKALLDAHSKYLTENTRPAGYVKLPKPIISTIDGLPILVDYLGLKDVEWSGSYKPIMSNGHP</sequence>